<dbReference type="InterPro" id="IPR059112">
    <property type="entry name" value="CysZ/EI24"/>
</dbReference>
<feature type="region of interest" description="Disordered" evidence="10">
    <location>
        <begin position="246"/>
        <end position="274"/>
    </location>
</feature>
<keyword evidence="3" id="KW-1003">Cell membrane</keyword>
<protein>
    <submittedName>
        <fullName evidence="12">EI24 domain-containing protein</fullName>
    </submittedName>
</protein>
<feature type="transmembrane region" description="Helical" evidence="11">
    <location>
        <begin position="215"/>
        <end position="235"/>
    </location>
</feature>
<evidence type="ECO:0000256" key="11">
    <source>
        <dbReference type="SAM" id="Phobius"/>
    </source>
</evidence>
<organism evidence="12 13">
    <name type="scientific">Microbacterium bandirmense</name>
    <dbReference type="NCBI Taxonomy" id="3122050"/>
    <lineage>
        <taxon>Bacteria</taxon>
        <taxon>Bacillati</taxon>
        <taxon>Actinomycetota</taxon>
        <taxon>Actinomycetes</taxon>
        <taxon>Micrococcales</taxon>
        <taxon>Microbacteriaceae</taxon>
        <taxon>Microbacterium</taxon>
    </lineage>
</organism>
<evidence type="ECO:0000256" key="6">
    <source>
        <dbReference type="ARBA" id="ARBA00022692"/>
    </source>
</evidence>
<dbReference type="PANTHER" id="PTHR37468:SF1">
    <property type="entry name" value="SULFATE TRANSPORTER CYSZ"/>
    <property type="match status" value="1"/>
</dbReference>
<name>A0ABU8LDA1_9MICO</name>
<dbReference type="RefSeq" id="WP_337332279.1">
    <property type="nucleotide sequence ID" value="NZ_JBBDGM010000007.1"/>
</dbReference>
<feature type="transmembrane region" description="Helical" evidence="11">
    <location>
        <begin position="30"/>
        <end position="55"/>
    </location>
</feature>
<dbReference type="Pfam" id="PF07264">
    <property type="entry name" value="EI24"/>
    <property type="match status" value="1"/>
</dbReference>
<dbReference type="PANTHER" id="PTHR37468">
    <property type="entry name" value="SULFATE TRANSPORTER CYSZ"/>
    <property type="match status" value="1"/>
</dbReference>
<evidence type="ECO:0000256" key="7">
    <source>
        <dbReference type="ARBA" id="ARBA00022989"/>
    </source>
</evidence>
<keyword evidence="4" id="KW-0997">Cell inner membrane</keyword>
<evidence type="ECO:0000256" key="2">
    <source>
        <dbReference type="ARBA" id="ARBA00022448"/>
    </source>
</evidence>
<dbReference type="EMBL" id="JBBDGM010000007">
    <property type="protein sequence ID" value="MEJ1088622.1"/>
    <property type="molecule type" value="Genomic_DNA"/>
</dbReference>
<keyword evidence="8" id="KW-0764">Sulfate transport</keyword>
<feature type="transmembrane region" description="Helical" evidence="11">
    <location>
        <begin position="75"/>
        <end position="100"/>
    </location>
</feature>
<dbReference type="InterPro" id="IPR050480">
    <property type="entry name" value="CysZ-like"/>
</dbReference>
<feature type="compositionally biased region" description="Pro residues" evidence="10">
    <location>
        <begin position="246"/>
        <end position="256"/>
    </location>
</feature>
<dbReference type="Proteomes" id="UP001371224">
    <property type="component" value="Unassembled WGS sequence"/>
</dbReference>
<keyword evidence="5" id="KW-0028">Amino-acid biosynthesis</keyword>
<keyword evidence="9 11" id="KW-0472">Membrane</keyword>
<sequence length="274" mass="28551">MITEFITGIRFLGRGFGYWKKRPGLMTLGLVPGLIALILLAAAVIPLLLSLGVIADWVTPFADGWDPFWRSSLRVAVGIVIAVAALVLAGVVFTALTLLIGDPFYQRIWRAVETDLGGEVPEGDGGFLVALGESIRLIALGALVALLALVLGLIPLVGAVVATATSVLLTGRLLARELTGRALNARDMTTYDRSQLFAAHRGRLLGFGTATQLCFMVPLGAVFIMPTAVVGATLLSRDLLDRAHPAPPAAATPCPPAAGATPTPLPPPPSAGPR</sequence>
<feature type="compositionally biased region" description="Pro residues" evidence="10">
    <location>
        <begin position="263"/>
        <end position="274"/>
    </location>
</feature>
<feature type="transmembrane region" description="Helical" evidence="11">
    <location>
        <begin position="137"/>
        <end position="164"/>
    </location>
</feature>
<reference evidence="12 13" key="1">
    <citation type="submission" date="2024-02" db="EMBL/GenBank/DDBJ databases">
        <authorList>
            <person name="Saticioglu I.B."/>
        </authorList>
    </citation>
    <scope>NUCLEOTIDE SEQUENCE [LARGE SCALE GENOMIC DNA]</scope>
    <source>
        <strain evidence="12 13">Mu-80</strain>
    </source>
</reference>
<keyword evidence="2" id="KW-0813">Transport</keyword>
<evidence type="ECO:0000256" key="3">
    <source>
        <dbReference type="ARBA" id="ARBA00022475"/>
    </source>
</evidence>
<evidence type="ECO:0000256" key="8">
    <source>
        <dbReference type="ARBA" id="ARBA00023032"/>
    </source>
</evidence>
<evidence type="ECO:0000256" key="10">
    <source>
        <dbReference type="SAM" id="MobiDB-lite"/>
    </source>
</evidence>
<evidence type="ECO:0000256" key="5">
    <source>
        <dbReference type="ARBA" id="ARBA00022605"/>
    </source>
</evidence>
<evidence type="ECO:0000256" key="4">
    <source>
        <dbReference type="ARBA" id="ARBA00022519"/>
    </source>
</evidence>
<evidence type="ECO:0000256" key="1">
    <source>
        <dbReference type="ARBA" id="ARBA00004141"/>
    </source>
</evidence>
<evidence type="ECO:0000313" key="13">
    <source>
        <dbReference type="Proteomes" id="UP001371224"/>
    </source>
</evidence>
<evidence type="ECO:0000313" key="12">
    <source>
        <dbReference type="EMBL" id="MEJ1088622.1"/>
    </source>
</evidence>
<keyword evidence="6 11" id="KW-0812">Transmembrane</keyword>
<proteinExistence type="predicted"/>
<keyword evidence="13" id="KW-1185">Reference proteome</keyword>
<accession>A0ABU8LDA1</accession>
<evidence type="ECO:0000256" key="9">
    <source>
        <dbReference type="ARBA" id="ARBA00023136"/>
    </source>
</evidence>
<keyword evidence="7 11" id="KW-1133">Transmembrane helix</keyword>
<comment type="caution">
    <text evidence="12">The sequence shown here is derived from an EMBL/GenBank/DDBJ whole genome shotgun (WGS) entry which is preliminary data.</text>
</comment>
<gene>
    <name evidence="12" type="ORF">WDU99_09865</name>
</gene>
<comment type="subcellular location">
    <subcellularLocation>
        <location evidence="1">Membrane</location>
        <topology evidence="1">Multi-pass membrane protein</topology>
    </subcellularLocation>
</comment>